<dbReference type="Proteomes" id="UP000233766">
    <property type="component" value="Unassembled WGS sequence"/>
</dbReference>
<evidence type="ECO:0000313" key="2">
    <source>
        <dbReference type="Proteomes" id="UP000233766"/>
    </source>
</evidence>
<protein>
    <recommendedName>
        <fullName evidence="3">DNA-directed RNA polymerase subunit beta</fullName>
    </recommendedName>
</protein>
<reference evidence="1 2" key="1">
    <citation type="submission" date="2017-12" db="EMBL/GenBank/DDBJ databases">
        <title>Sequencing the genomes of 1000 Actinobacteria strains.</title>
        <authorList>
            <person name="Klenk H.-P."/>
        </authorList>
    </citation>
    <scope>NUCLEOTIDE SEQUENCE [LARGE SCALE GENOMIC DNA]</scope>
    <source>
        <strain evidence="1 2">DSM 44489</strain>
    </source>
</reference>
<name>A0A2N3VIB3_9NOCA</name>
<dbReference type="AlphaFoldDB" id="A0A2N3VIB3"/>
<evidence type="ECO:0000313" key="1">
    <source>
        <dbReference type="EMBL" id="PKV81369.1"/>
    </source>
</evidence>
<dbReference type="EMBL" id="PJMW01000002">
    <property type="protein sequence ID" value="PKV81369.1"/>
    <property type="molecule type" value="Genomic_DNA"/>
</dbReference>
<accession>A0A2N3VIB3</accession>
<comment type="caution">
    <text evidence="1">The sequence shown here is derived from an EMBL/GenBank/DDBJ whole genome shotgun (WGS) entry which is preliminary data.</text>
</comment>
<sequence length="161" mass="17791">MWGCRVSTLIDSTLEMRCVRYRRELHLPAKIDVDSRRILLQIGAHYGAVTMPGDLGERVLARLRDAAIAGPVVDHPRARRWTFLTGPCRPDSVTATASAELFRLYATVACAGSQIVLPSPDDERTGYRTWVRAPESGDQRPPVQAVIDAARALGARKLRSL</sequence>
<organism evidence="1 2">
    <name type="scientific">Nocardia fluminea</name>
    <dbReference type="NCBI Taxonomy" id="134984"/>
    <lineage>
        <taxon>Bacteria</taxon>
        <taxon>Bacillati</taxon>
        <taxon>Actinomycetota</taxon>
        <taxon>Actinomycetes</taxon>
        <taxon>Mycobacteriales</taxon>
        <taxon>Nocardiaceae</taxon>
        <taxon>Nocardia</taxon>
    </lineage>
</organism>
<proteinExistence type="predicted"/>
<gene>
    <name evidence="1" type="ORF">ATK86_5834</name>
</gene>
<evidence type="ECO:0008006" key="3">
    <source>
        <dbReference type="Google" id="ProtNLM"/>
    </source>
</evidence>
<keyword evidence="2" id="KW-1185">Reference proteome</keyword>